<reference evidence="1" key="1">
    <citation type="submission" date="2025-08" db="UniProtKB">
        <authorList>
            <consortium name="Ensembl"/>
        </authorList>
    </citation>
    <scope>IDENTIFICATION</scope>
</reference>
<dbReference type="Proteomes" id="UP000694404">
    <property type="component" value="Unplaced"/>
</dbReference>
<keyword evidence="2" id="KW-1185">Reference proteome</keyword>
<organism evidence="1 2">
    <name type="scientific">Chelonoidis abingdonii</name>
    <name type="common">Abingdon island giant tortoise</name>
    <name type="synonym">Testudo abingdonii</name>
    <dbReference type="NCBI Taxonomy" id="106734"/>
    <lineage>
        <taxon>Eukaryota</taxon>
        <taxon>Metazoa</taxon>
        <taxon>Chordata</taxon>
        <taxon>Craniata</taxon>
        <taxon>Vertebrata</taxon>
        <taxon>Euteleostomi</taxon>
        <taxon>Archelosauria</taxon>
        <taxon>Testudinata</taxon>
        <taxon>Testudines</taxon>
        <taxon>Cryptodira</taxon>
        <taxon>Durocryptodira</taxon>
        <taxon>Testudinoidea</taxon>
        <taxon>Testudinidae</taxon>
        <taxon>Chelonoidis</taxon>
    </lineage>
</organism>
<evidence type="ECO:0000313" key="1">
    <source>
        <dbReference type="Ensembl" id="ENSCABP00000029116.1"/>
    </source>
</evidence>
<name>A0A8C0JAU8_CHEAB</name>
<protein>
    <submittedName>
        <fullName evidence="1">Uncharacterized protein</fullName>
    </submittedName>
</protein>
<dbReference type="AlphaFoldDB" id="A0A8C0JAU8"/>
<evidence type="ECO:0000313" key="2">
    <source>
        <dbReference type="Proteomes" id="UP000694404"/>
    </source>
</evidence>
<reference evidence="1" key="2">
    <citation type="submission" date="2025-09" db="UniProtKB">
        <authorList>
            <consortium name="Ensembl"/>
        </authorList>
    </citation>
    <scope>IDENTIFICATION</scope>
</reference>
<proteinExistence type="predicted"/>
<accession>A0A8C0JAU8</accession>
<sequence length="106" mass="11039">APLLQPNPQPRICTPDLPSQSLKQVGVEVGGRVLGTTKISTNLPPMAPGSGPLAANQSSSSLLYSAGTLAILEDHPKVRELALGSCLLLHQPKSITAQMEIPRPLG</sequence>
<dbReference type="Ensembl" id="ENSCABT00000031910.1">
    <property type="protein sequence ID" value="ENSCABP00000029116.1"/>
    <property type="gene ID" value="ENSCABG00000021374.1"/>
</dbReference>